<proteinExistence type="predicted"/>
<accession>A0A1F6EYA2</accession>
<dbReference type="EMBL" id="MFLW01000002">
    <property type="protein sequence ID" value="OGG78619.1"/>
    <property type="molecule type" value="Genomic_DNA"/>
</dbReference>
<evidence type="ECO:0008006" key="3">
    <source>
        <dbReference type="Google" id="ProtNLM"/>
    </source>
</evidence>
<gene>
    <name evidence="1" type="ORF">A3A36_01745</name>
</gene>
<name>A0A1F6EYA2_9BACT</name>
<evidence type="ECO:0000313" key="1">
    <source>
        <dbReference type="EMBL" id="OGG78619.1"/>
    </source>
</evidence>
<organism evidence="1 2">
    <name type="scientific">Candidatus Kaiserbacteria bacterium RIFCSPLOWO2_01_FULL_52_12b</name>
    <dbReference type="NCBI Taxonomy" id="1798509"/>
    <lineage>
        <taxon>Bacteria</taxon>
        <taxon>Candidatus Kaiseribacteriota</taxon>
    </lineage>
</organism>
<dbReference type="AlphaFoldDB" id="A0A1F6EYA2"/>
<sequence length="90" mass="10444">MIASTRVEVKRGKNESSTALIRRFTRRAQGLGLVREMRNRRYWQRTRSKNVGHKRALISKIRRETYNELVKLGKIDPAAKRSARGKGGKH</sequence>
<comment type="caution">
    <text evidence="1">The sequence shown here is derived from an EMBL/GenBank/DDBJ whole genome shotgun (WGS) entry which is preliminary data.</text>
</comment>
<reference evidence="1 2" key="1">
    <citation type="journal article" date="2016" name="Nat. Commun.">
        <title>Thousands of microbial genomes shed light on interconnected biogeochemical processes in an aquifer system.</title>
        <authorList>
            <person name="Anantharaman K."/>
            <person name="Brown C.T."/>
            <person name="Hug L.A."/>
            <person name="Sharon I."/>
            <person name="Castelle C.J."/>
            <person name="Probst A.J."/>
            <person name="Thomas B.C."/>
            <person name="Singh A."/>
            <person name="Wilkins M.J."/>
            <person name="Karaoz U."/>
            <person name="Brodie E.L."/>
            <person name="Williams K.H."/>
            <person name="Hubbard S.S."/>
            <person name="Banfield J.F."/>
        </authorList>
    </citation>
    <scope>NUCLEOTIDE SEQUENCE [LARGE SCALE GENOMIC DNA]</scope>
</reference>
<evidence type="ECO:0000313" key="2">
    <source>
        <dbReference type="Proteomes" id="UP000178811"/>
    </source>
</evidence>
<protein>
    <recommendedName>
        <fullName evidence="3">30S ribosomal protein S21</fullName>
    </recommendedName>
</protein>
<dbReference type="Proteomes" id="UP000178811">
    <property type="component" value="Unassembled WGS sequence"/>
</dbReference>